<accession>A0A0S4QN37</accession>
<name>A0A0S4QN37_9ACTN</name>
<dbReference type="Proteomes" id="UP000198802">
    <property type="component" value="Unassembled WGS sequence"/>
</dbReference>
<keyword evidence="2" id="KW-1185">Reference proteome</keyword>
<dbReference type="InterPro" id="IPR036628">
    <property type="entry name" value="Clp_N_dom_sf"/>
</dbReference>
<proteinExistence type="predicted"/>
<evidence type="ECO:0000313" key="2">
    <source>
        <dbReference type="Proteomes" id="UP000198802"/>
    </source>
</evidence>
<gene>
    <name evidence="1" type="ORF">Ga0074812_107318</name>
</gene>
<evidence type="ECO:0000313" key="1">
    <source>
        <dbReference type="EMBL" id="CUU56434.1"/>
    </source>
</evidence>
<reference evidence="2" key="1">
    <citation type="submission" date="2015-11" db="EMBL/GenBank/DDBJ databases">
        <authorList>
            <person name="Varghese N."/>
        </authorList>
    </citation>
    <scope>NUCLEOTIDE SEQUENCE [LARGE SCALE GENOMIC DNA]</scope>
    <source>
        <strain evidence="2">DSM 45899</strain>
    </source>
</reference>
<organism evidence="1 2">
    <name type="scientific">Parafrankia irregularis</name>
    <dbReference type="NCBI Taxonomy" id="795642"/>
    <lineage>
        <taxon>Bacteria</taxon>
        <taxon>Bacillati</taxon>
        <taxon>Actinomycetota</taxon>
        <taxon>Actinomycetes</taxon>
        <taxon>Frankiales</taxon>
        <taxon>Frankiaceae</taxon>
        <taxon>Parafrankia</taxon>
    </lineage>
</organism>
<dbReference type="AlphaFoldDB" id="A0A0S4QN37"/>
<dbReference type="RefSeq" id="WP_165615621.1">
    <property type="nucleotide sequence ID" value="NZ_FAOZ01000007.1"/>
</dbReference>
<dbReference type="Gene3D" id="1.10.1780.10">
    <property type="entry name" value="Clp, N-terminal domain"/>
    <property type="match status" value="1"/>
</dbReference>
<dbReference type="EMBL" id="FAOZ01000007">
    <property type="protein sequence ID" value="CUU56434.1"/>
    <property type="molecule type" value="Genomic_DNA"/>
</dbReference>
<protein>
    <submittedName>
        <fullName evidence="1">Clp amino terminal domain-containing protein, pathogenicity island component</fullName>
    </submittedName>
</protein>
<sequence>MNVETRTLHEARIRGWSTAAGPHLVLALLSEPSVATEVLAEHGVTYDRVAGDGQWGALVTPRADGTVAPSDAAAPGMTPDAYKVCGRAAGLALAAGFPRPRPEDWLSALVYSGDGMGFAAVLQSLGVSVLDVVASMRRRGLVLPPVEVAPFTRPQVTRRPRP</sequence>